<sequence length="297" mass="31069">MSSYSSFAVIGAGTLGGPILAALAAQPSSKVILLSRSTSKTVPANVQVAQVPSYDDVPAVTAVLKAHNVDVIVSTLTSTAISVQLPLVDAAKQAGIKLFVPSEFGSSTEGHTEGPLSEKNKIIGKLQSVGVPYLRIFVSASVLCPALDPDVNLQNGLFIEFAPWVVNYSAEAKKLYVVGESEGPVSATSIGDVAGYLAHVLTHQPPSALENQILRIEGQRIPGYRSLGSLFGAQVETVETMEGEMAGFKTFLMSLADQGLATTGCGVKGVSDEEASKIGNALWPGHQWKTVKDVFGL</sequence>
<dbReference type="Proteomes" id="UP001295794">
    <property type="component" value="Unassembled WGS sequence"/>
</dbReference>
<name>A0AAD2HVA0_9AGAR</name>
<dbReference type="InterPro" id="IPR051609">
    <property type="entry name" value="NmrA/Isoflavone_reductase-like"/>
</dbReference>
<keyword evidence="6" id="KW-1185">Reference proteome</keyword>
<comment type="caution">
    <text evidence="5">The sequence shown here is derived from an EMBL/GenBank/DDBJ whole genome shotgun (WGS) entry which is preliminary data.</text>
</comment>
<dbReference type="InterPro" id="IPR036291">
    <property type="entry name" value="NAD(P)-bd_dom_sf"/>
</dbReference>
<dbReference type="PANTHER" id="PTHR47706">
    <property type="entry name" value="NMRA-LIKE FAMILY PROTEIN"/>
    <property type="match status" value="1"/>
</dbReference>
<dbReference type="GO" id="GO:0016491">
    <property type="term" value="F:oxidoreductase activity"/>
    <property type="evidence" value="ECO:0007669"/>
    <property type="project" value="UniProtKB-KW"/>
</dbReference>
<protein>
    <recommendedName>
        <fullName evidence="4">NmrA-like domain-containing protein</fullName>
    </recommendedName>
</protein>
<evidence type="ECO:0000259" key="4">
    <source>
        <dbReference type="Pfam" id="PF05368"/>
    </source>
</evidence>
<evidence type="ECO:0000313" key="6">
    <source>
        <dbReference type="Proteomes" id="UP001295794"/>
    </source>
</evidence>
<dbReference type="PANTHER" id="PTHR47706:SF4">
    <property type="entry name" value="NMRA-LIKE DOMAIN-CONTAINING PROTEIN"/>
    <property type="match status" value="1"/>
</dbReference>
<dbReference type="EMBL" id="CAVNYO010000440">
    <property type="protein sequence ID" value="CAK5280817.1"/>
    <property type="molecule type" value="Genomic_DNA"/>
</dbReference>
<proteinExistence type="inferred from homology"/>
<comment type="similarity">
    <text evidence="1">Belongs to the NmrA-type oxidoreductase family. Isoflavone reductase subfamily.</text>
</comment>
<organism evidence="5 6">
    <name type="scientific">Mycena citricolor</name>
    <dbReference type="NCBI Taxonomy" id="2018698"/>
    <lineage>
        <taxon>Eukaryota</taxon>
        <taxon>Fungi</taxon>
        <taxon>Dikarya</taxon>
        <taxon>Basidiomycota</taxon>
        <taxon>Agaricomycotina</taxon>
        <taxon>Agaricomycetes</taxon>
        <taxon>Agaricomycetidae</taxon>
        <taxon>Agaricales</taxon>
        <taxon>Marasmiineae</taxon>
        <taxon>Mycenaceae</taxon>
        <taxon>Mycena</taxon>
    </lineage>
</organism>
<evidence type="ECO:0000256" key="1">
    <source>
        <dbReference type="ARBA" id="ARBA00005725"/>
    </source>
</evidence>
<dbReference type="InterPro" id="IPR008030">
    <property type="entry name" value="NmrA-like"/>
</dbReference>
<dbReference type="AlphaFoldDB" id="A0AAD2HVA0"/>
<accession>A0AAD2HVA0</accession>
<reference evidence="5" key="1">
    <citation type="submission" date="2023-11" db="EMBL/GenBank/DDBJ databases">
        <authorList>
            <person name="De Vega J J."/>
            <person name="De Vega J J."/>
        </authorList>
    </citation>
    <scope>NUCLEOTIDE SEQUENCE</scope>
</reference>
<dbReference type="Pfam" id="PF05368">
    <property type="entry name" value="NmrA"/>
    <property type="match status" value="1"/>
</dbReference>
<feature type="domain" description="NmrA-like" evidence="4">
    <location>
        <begin position="8"/>
        <end position="144"/>
    </location>
</feature>
<evidence type="ECO:0000256" key="3">
    <source>
        <dbReference type="ARBA" id="ARBA00023002"/>
    </source>
</evidence>
<dbReference type="SUPFAM" id="SSF51735">
    <property type="entry name" value="NAD(P)-binding Rossmann-fold domains"/>
    <property type="match status" value="1"/>
</dbReference>
<evidence type="ECO:0000256" key="2">
    <source>
        <dbReference type="ARBA" id="ARBA00022857"/>
    </source>
</evidence>
<keyword evidence="3" id="KW-0560">Oxidoreductase</keyword>
<dbReference type="Gene3D" id="3.40.50.720">
    <property type="entry name" value="NAD(P)-binding Rossmann-like Domain"/>
    <property type="match status" value="1"/>
</dbReference>
<keyword evidence="2" id="KW-0521">NADP</keyword>
<gene>
    <name evidence="5" type="ORF">MYCIT1_LOCUS31474</name>
</gene>
<evidence type="ECO:0000313" key="5">
    <source>
        <dbReference type="EMBL" id="CAK5280817.1"/>
    </source>
</evidence>